<evidence type="ECO:0000256" key="4">
    <source>
        <dbReference type="SAM" id="MobiDB-lite"/>
    </source>
</evidence>
<dbReference type="InterPro" id="IPR045857">
    <property type="entry name" value="O16G_dom_2"/>
</dbReference>
<dbReference type="InterPro" id="IPR033746">
    <property type="entry name" value="GGa_phosphorylase"/>
</dbReference>
<dbReference type="InterPro" id="IPR006047">
    <property type="entry name" value="GH13_cat_dom"/>
</dbReference>
<organism evidence="6 7">
    <name type="scientific">Candidatus Viridilinea halotolerans</name>
    <dbReference type="NCBI Taxonomy" id="2491704"/>
    <lineage>
        <taxon>Bacteria</taxon>
        <taxon>Bacillati</taxon>
        <taxon>Chloroflexota</taxon>
        <taxon>Chloroflexia</taxon>
        <taxon>Chloroflexales</taxon>
        <taxon>Chloroflexineae</taxon>
        <taxon>Oscillochloridaceae</taxon>
        <taxon>Candidatus Viridilinea</taxon>
    </lineage>
</organism>
<dbReference type="InterPro" id="IPR058789">
    <property type="entry name" value="ApnL_C"/>
</dbReference>
<feature type="binding site" evidence="3">
    <location>
        <begin position="472"/>
        <end position="473"/>
    </location>
    <ligand>
        <name>substrate</name>
    </ligand>
</feature>
<evidence type="ECO:0000259" key="5">
    <source>
        <dbReference type="SMART" id="SM00642"/>
    </source>
</evidence>
<dbReference type="InterPro" id="IPR017853">
    <property type="entry name" value="GH"/>
</dbReference>
<dbReference type="Pfam" id="PF25839">
    <property type="entry name" value="Apionate_lact_C"/>
    <property type="match status" value="1"/>
</dbReference>
<dbReference type="CDD" id="cd11356">
    <property type="entry name" value="AmyAc_Sucrose_phosphorylase-like_1"/>
    <property type="match status" value="1"/>
</dbReference>
<keyword evidence="2" id="KW-0808">Transferase</keyword>
<evidence type="ECO:0000313" key="7">
    <source>
        <dbReference type="Proteomes" id="UP000280307"/>
    </source>
</evidence>
<dbReference type="InterPro" id="IPR016377">
    <property type="entry name" value="Sucrose_GGa_phosphorylase-rel"/>
</dbReference>
<dbReference type="PANTHER" id="PTHR10357:SF214">
    <property type="entry name" value="GLUCOSYLGLYCERATE PHOSPHORYLASE"/>
    <property type="match status" value="1"/>
</dbReference>
<name>A0A426TZB9_9CHLR</name>
<evidence type="ECO:0000313" key="6">
    <source>
        <dbReference type="EMBL" id="RRR71582.1"/>
    </source>
</evidence>
<feature type="binding site" evidence="3">
    <location>
        <begin position="362"/>
        <end position="364"/>
    </location>
    <ligand>
        <name>substrate</name>
    </ligand>
</feature>
<dbReference type="Gene3D" id="3.20.20.80">
    <property type="entry name" value="Glycosidases"/>
    <property type="match status" value="1"/>
</dbReference>
<feature type="binding site" evidence="3">
    <location>
        <position position="231"/>
    </location>
    <ligand>
        <name>substrate</name>
    </ligand>
</feature>
<dbReference type="GO" id="GO:0016757">
    <property type="term" value="F:glycosyltransferase activity"/>
    <property type="evidence" value="ECO:0007669"/>
    <property type="project" value="UniProtKB-KW"/>
</dbReference>
<dbReference type="Pfam" id="PF00128">
    <property type="entry name" value="Alpha-amylase"/>
    <property type="match status" value="1"/>
</dbReference>
<dbReference type="SMART" id="SM00642">
    <property type="entry name" value="Aamy"/>
    <property type="match status" value="1"/>
</dbReference>
<evidence type="ECO:0000256" key="2">
    <source>
        <dbReference type="ARBA" id="ARBA00022679"/>
    </source>
</evidence>
<dbReference type="AlphaFoldDB" id="A0A426TZB9"/>
<reference evidence="6 7" key="1">
    <citation type="submission" date="2018-12" db="EMBL/GenBank/DDBJ databases">
        <title>Genome Sequence of Candidatus Viridilinea halotolerans isolated from saline sulfide-rich spring.</title>
        <authorList>
            <person name="Grouzdev D.S."/>
            <person name="Burganskaya E.I."/>
            <person name="Krutkina M.S."/>
            <person name="Sukhacheva M.V."/>
            <person name="Gorlenko V.M."/>
        </authorList>
    </citation>
    <scope>NUCLEOTIDE SEQUENCE [LARGE SCALE GENOMIC DNA]</scope>
    <source>
        <strain evidence="6">Chok-6</strain>
    </source>
</reference>
<dbReference type="GO" id="GO:0005975">
    <property type="term" value="P:carbohydrate metabolic process"/>
    <property type="evidence" value="ECO:0007669"/>
    <property type="project" value="InterPro"/>
</dbReference>
<comment type="caution">
    <text evidence="6">The sequence shown here is derived from an EMBL/GenBank/DDBJ whole genome shotgun (WGS) entry which is preliminary data.</text>
</comment>
<dbReference type="EMBL" id="RSAS01000440">
    <property type="protein sequence ID" value="RRR71582.1"/>
    <property type="molecule type" value="Genomic_DNA"/>
</dbReference>
<dbReference type="PIRSF" id="PIRSF003059">
    <property type="entry name" value="Sucrose_phosphorylase"/>
    <property type="match status" value="1"/>
</dbReference>
<protein>
    <submittedName>
        <fullName evidence="6">Sugar phosphorylase</fullName>
    </submittedName>
</protein>
<sequence>MAPKKPPFQRGLGGMAPKKTPFQRGFGGMAPKKPPLRRGLGGMAPKKTPFQRGFGGMALKQPPLRRGFGGLAPKKPPLRRGFGGMAPEPPTVGRQRLQFRRMGGVRRPAGLREDAREPGSRASSPFFWESKMSQNPLDRIRTHLTALYGLGPGAESYARLTAMLAAFALRHAQFSAAQRLSEDDVILITYGDQVREPGCAPLQTLTALLDGPLAQVVSGVHLLPFYPYTSDDGFAVVDYLAVDPDLGTWGDLEALRSRYRLMFDAVVNHISAASQWFQDFLQGVPDAEARFHVLDPATDLRDVTRPRTTPLLTPFATPTGTHYVWTTFSADQIDLNFANPEVLHEMTAVLLAYVAHGARLIRLDAIGYLWKRPGTSCIHLEETHRVVQLWRACLDAVAPDVLLITETNVPHADNISYFGDGTNEAQLVYQFPLAPLVLHAFAAGDAGPLTHWAQDLAPLAPTNAFFNFLASHDGIGVVPARGLLQEEDVAALCARVERHGGRVAYKNNPDGTQSAYELNCTWFDALSDPASDEPEALAIARFVASQAIMLALQGVPGIYIHSLVGSANNQTGFAETGRARTLNRAKWERAAIEAHLADPASRAAQVLARMASLIHVRRNEAAFHPNSPQRILDLGKSVFALERHTSKGAQRVFCLHNVTDQPLTVRLDLTPDAELRDLISSAAYRVDAEGTLTVALAAYGVAWLG</sequence>
<gene>
    <name evidence="6" type="ORF">EI684_11360</name>
</gene>
<dbReference type="PANTHER" id="PTHR10357">
    <property type="entry name" value="ALPHA-AMYLASE FAMILY MEMBER"/>
    <property type="match status" value="1"/>
</dbReference>
<evidence type="ECO:0000256" key="1">
    <source>
        <dbReference type="ARBA" id="ARBA00022676"/>
    </source>
</evidence>
<dbReference type="Gene3D" id="3.90.400.10">
    <property type="entry name" value="Oligo-1,6-glucosidase, Domain 2"/>
    <property type="match status" value="1"/>
</dbReference>
<feature type="domain" description="Glycosyl hydrolase family 13 catalytic" evidence="5">
    <location>
        <begin position="161"/>
        <end position="546"/>
    </location>
</feature>
<proteinExistence type="predicted"/>
<accession>A0A426TZB9</accession>
<dbReference type="SUPFAM" id="SSF51445">
    <property type="entry name" value="(Trans)glycosidases"/>
    <property type="match status" value="1"/>
</dbReference>
<evidence type="ECO:0000256" key="3">
    <source>
        <dbReference type="PIRSR" id="PIRSR003059-2"/>
    </source>
</evidence>
<dbReference type="InterPro" id="IPR013780">
    <property type="entry name" value="Glyco_hydro_b"/>
</dbReference>
<keyword evidence="1" id="KW-0328">Glycosyltransferase</keyword>
<feature type="region of interest" description="Disordered" evidence="4">
    <location>
        <begin position="1"/>
        <end position="53"/>
    </location>
</feature>
<dbReference type="Proteomes" id="UP000280307">
    <property type="component" value="Unassembled WGS sequence"/>
</dbReference>
<feature type="binding site" evidence="3">
    <location>
        <position position="580"/>
    </location>
    <ligand>
        <name>substrate</name>
    </ligand>
</feature>
<dbReference type="Gene3D" id="2.60.40.1180">
    <property type="entry name" value="Golgi alpha-mannosidase II"/>
    <property type="match status" value="1"/>
</dbReference>
<feature type="binding site" evidence="3">
    <location>
        <position position="269"/>
    </location>
    <ligand>
        <name>substrate</name>
    </ligand>
</feature>